<dbReference type="EMBL" id="KN830699">
    <property type="protein sequence ID" value="KIK72555.1"/>
    <property type="molecule type" value="Genomic_DNA"/>
</dbReference>
<evidence type="ECO:0000313" key="2">
    <source>
        <dbReference type="Proteomes" id="UP000054538"/>
    </source>
</evidence>
<name>A0A0D0D6M9_9AGAM</name>
<proteinExistence type="predicted"/>
<dbReference type="STRING" id="930991.A0A0D0D6M9"/>
<reference evidence="2" key="2">
    <citation type="submission" date="2015-01" db="EMBL/GenBank/DDBJ databases">
        <title>Evolutionary Origins and Diversification of the Mycorrhizal Mutualists.</title>
        <authorList>
            <consortium name="DOE Joint Genome Institute"/>
            <consortium name="Mycorrhizal Genomics Consortium"/>
            <person name="Kohler A."/>
            <person name="Kuo A."/>
            <person name="Nagy L.G."/>
            <person name="Floudas D."/>
            <person name="Copeland A."/>
            <person name="Barry K.W."/>
            <person name="Cichocki N."/>
            <person name="Veneault-Fourrey C."/>
            <person name="LaButti K."/>
            <person name="Lindquist E.A."/>
            <person name="Lipzen A."/>
            <person name="Lundell T."/>
            <person name="Morin E."/>
            <person name="Murat C."/>
            <person name="Riley R."/>
            <person name="Ohm R."/>
            <person name="Sun H."/>
            <person name="Tunlid A."/>
            <person name="Henrissat B."/>
            <person name="Grigoriev I.V."/>
            <person name="Hibbett D.S."/>
            <person name="Martin F."/>
        </authorList>
    </citation>
    <scope>NUCLEOTIDE SEQUENCE [LARGE SCALE GENOMIC DNA]</scope>
    <source>
        <strain evidence="2">Ve08.2h10</strain>
    </source>
</reference>
<dbReference type="AlphaFoldDB" id="A0A0D0D6M9"/>
<dbReference type="InParanoid" id="A0A0D0D6M9"/>
<reference evidence="1 2" key="1">
    <citation type="submission" date="2014-04" db="EMBL/GenBank/DDBJ databases">
        <authorList>
            <consortium name="DOE Joint Genome Institute"/>
            <person name="Kuo A."/>
            <person name="Kohler A."/>
            <person name="Jargeat P."/>
            <person name="Nagy L.G."/>
            <person name="Floudas D."/>
            <person name="Copeland A."/>
            <person name="Barry K.W."/>
            <person name="Cichocki N."/>
            <person name="Veneault-Fourrey C."/>
            <person name="LaButti K."/>
            <person name="Lindquist E.A."/>
            <person name="Lipzen A."/>
            <person name="Lundell T."/>
            <person name="Morin E."/>
            <person name="Murat C."/>
            <person name="Sun H."/>
            <person name="Tunlid A."/>
            <person name="Henrissat B."/>
            <person name="Grigoriev I.V."/>
            <person name="Hibbett D.S."/>
            <person name="Martin F."/>
            <person name="Nordberg H.P."/>
            <person name="Cantor M.N."/>
            <person name="Hua S.X."/>
        </authorList>
    </citation>
    <scope>NUCLEOTIDE SEQUENCE [LARGE SCALE GENOMIC DNA]</scope>
    <source>
        <strain evidence="1 2">Ve08.2h10</strain>
    </source>
</reference>
<dbReference type="Proteomes" id="UP000054538">
    <property type="component" value="Unassembled WGS sequence"/>
</dbReference>
<dbReference type="HOGENOM" id="CLU_006344_16_2_1"/>
<accession>A0A0D0D6M9</accession>
<protein>
    <submittedName>
        <fullName evidence="1">Uncharacterized protein</fullName>
    </submittedName>
</protein>
<evidence type="ECO:0000313" key="1">
    <source>
        <dbReference type="EMBL" id="KIK72555.1"/>
    </source>
</evidence>
<gene>
    <name evidence="1" type="ORF">PAXRUDRAFT_180456</name>
</gene>
<keyword evidence="2" id="KW-1185">Reference proteome</keyword>
<sequence length="74" mass="8477">MRTQGWMVRPTCLPNHSPHIAVIHLDNIYCAAHLIPIFGPSPISHNIKPHHCYDAFQAFYVNKYADHHTFEIAA</sequence>
<organism evidence="1 2">
    <name type="scientific">Paxillus rubicundulus Ve08.2h10</name>
    <dbReference type="NCBI Taxonomy" id="930991"/>
    <lineage>
        <taxon>Eukaryota</taxon>
        <taxon>Fungi</taxon>
        <taxon>Dikarya</taxon>
        <taxon>Basidiomycota</taxon>
        <taxon>Agaricomycotina</taxon>
        <taxon>Agaricomycetes</taxon>
        <taxon>Agaricomycetidae</taxon>
        <taxon>Boletales</taxon>
        <taxon>Paxilineae</taxon>
        <taxon>Paxillaceae</taxon>
        <taxon>Paxillus</taxon>
    </lineage>
</organism>
<dbReference type="OrthoDB" id="3187773at2759"/>